<proteinExistence type="inferred from homology"/>
<dbReference type="PRINTS" id="PR00691">
    <property type="entry name" value="ADHESINB"/>
</dbReference>
<dbReference type="EMBL" id="MHHS01000042">
    <property type="protein sequence ID" value="OGY35987.1"/>
    <property type="molecule type" value="Genomic_DNA"/>
</dbReference>
<evidence type="ECO:0000256" key="3">
    <source>
        <dbReference type="RuleBase" id="RU003512"/>
    </source>
</evidence>
<dbReference type="InterPro" id="IPR006127">
    <property type="entry name" value="ZnuA-like"/>
</dbReference>
<dbReference type="InterPro" id="IPR006129">
    <property type="entry name" value="AdhesinB"/>
</dbReference>
<accession>A0A1G1X9M3</accession>
<gene>
    <name evidence="4" type="ORF">A3E36_00485</name>
</gene>
<dbReference type="InterPro" id="IPR050492">
    <property type="entry name" value="Bact_metal-bind_prot9"/>
</dbReference>
<dbReference type="GO" id="GO:0007155">
    <property type="term" value="P:cell adhesion"/>
    <property type="evidence" value="ECO:0007669"/>
    <property type="project" value="InterPro"/>
</dbReference>
<evidence type="ECO:0000256" key="1">
    <source>
        <dbReference type="ARBA" id="ARBA00022448"/>
    </source>
</evidence>
<reference evidence="4 5" key="1">
    <citation type="journal article" date="2016" name="Nat. Commun.">
        <title>Thousands of microbial genomes shed light on interconnected biogeochemical processes in an aquifer system.</title>
        <authorList>
            <person name="Anantharaman K."/>
            <person name="Brown C.T."/>
            <person name="Hug L.A."/>
            <person name="Sharon I."/>
            <person name="Castelle C.J."/>
            <person name="Probst A.J."/>
            <person name="Thomas B.C."/>
            <person name="Singh A."/>
            <person name="Wilkins M.J."/>
            <person name="Karaoz U."/>
            <person name="Brodie E.L."/>
            <person name="Williams K.H."/>
            <person name="Hubbard S.S."/>
            <person name="Banfield J.F."/>
        </authorList>
    </citation>
    <scope>NUCLEOTIDE SEQUENCE [LARGE SCALE GENOMIC DNA]</scope>
</reference>
<sequence>MNRNSLLITAALILVLGIGIYAMSRTAKTPAPHSPAKLQIVASFYPMAFFAQQIAGDKADVINITPAGAEPHEYEPSTQDIVKMEQANLIILNGNVEPWGDSIQANLQNNSVHIITAGEGLGSADPHVWLDPILAKQEVQKISDAITAIDPSDSSFYAANTVALLQKFDQLDTAYKNGLAICSSRDIVTSHAAFGYLAERYGLNQLAIAGLSPDEEPATKALIDTAKFVQGHNVKYIFFESLVSPKLSQTIANETGAQTLELNPLEGLTQTEIGQGQDYFSVMYNNLYNLQLALSCTK</sequence>
<dbReference type="GO" id="GO:0030001">
    <property type="term" value="P:metal ion transport"/>
    <property type="evidence" value="ECO:0007669"/>
    <property type="project" value="InterPro"/>
</dbReference>
<protein>
    <recommendedName>
        <fullName evidence="6">ABC transporter substrate-binding protein</fullName>
    </recommendedName>
</protein>
<dbReference type="AlphaFoldDB" id="A0A1G1X9M3"/>
<name>A0A1G1X9M3_9BACT</name>
<evidence type="ECO:0000313" key="5">
    <source>
        <dbReference type="Proteomes" id="UP000177941"/>
    </source>
</evidence>
<comment type="similarity">
    <text evidence="3">Belongs to the bacterial solute-binding protein 9 family.</text>
</comment>
<keyword evidence="2" id="KW-0732">Signal</keyword>
<dbReference type="GO" id="GO:0046872">
    <property type="term" value="F:metal ion binding"/>
    <property type="evidence" value="ECO:0007669"/>
    <property type="project" value="InterPro"/>
</dbReference>
<dbReference type="SUPFAM" id="SSF53807">
    <property type="entry name" value="Helical backbone' metal receptor"/>
    <property type="match status" value="1"/>
</dbReference>
<dbReference type="InterPro" id="IPR006128">
    <property type="entry name" value="Lipoprotein_PsaA-like"/>
</dbReference>
<dbReference type="PRINTS" id="PR00690">
    <property type="entry name" value="ADHESNFAMILY"/>
</dbReference>
<dbReference type="Pfam" id="PF01297">
    <property type="entry name" value="ZnuA"/>
    <property type="match status" value="1"/>
</dbReference>
<organism evidence="4 5">
    <name type="scientific">Candidatus Andersenbacteria bacterium RIFCSPHIGHO2_12_FULL_45_11b</name>
    <dbReference type="NCBI Taxonomy" id="1797282"/>
    <lineage>
        <taxon>Bacteria</taxon>
        <taxon>Candidatus Anderseniibacteriota</taxon>
    </lineage>
</organism>
<evidence type="ECO:0008006" key="6">
    <source>
        <dbReference type="Google" id="ProtNLM"/>
    </source>
</evidence>
<dbReference type="PANTHER" id="PTHR42953">
    <property type="entry name" value="HIGH-AFFINITY ZINC UPTAKE SYSTEM PROTEIN ZNUA-RELATED"/>
    <property type="match status" value="1"/>
</dbReference>
<dbReference type="Proteomes" id="UP000177941">
    <property type="component" value="Unassembled WGS sequence"/>
</dbReference>
<keyword evidence="1 3" id="KW-0813">Transport</keyword>
<evidence type="ECO:0000313" key="4">
    <source>
        <dbReference type="EMBL" id="OGY35987.1"/>
    </source>
</evidence>
<evidence type="ECO:0000256" key="2">
    <source>
        <dbReference type="ARBA" id="ARBA00022729"/>
    </source>
</evidence>
<dbReference type="Gene3D" id="3.40.50.1980">
    <property type="entry name" value="Nitrogenase molybdenum iron protein domain"/>
    <property type="match status" value="2"/>
</dbReference>
<comment type="caution">
    <text evidence="4">The sequence shown here is derived from an EMBL/GenBank/DDBJ whole genome shotgun (WGS) entry which is preliminary data.</text>
</comment>
<dbReference type="PANTHER" id="PTHR42953:SF8">
    <property type="entry name" value="ZINT DOMAIN-CONTAINING PROTEIN"/>
    <property type="match status" value="1"/>
</dbReference>